<dbReference type="GO" id="GO:0008965">
    <property type="term" value="F:phosphoenolpyruvate-protein phosphotransferase activity"/>
    <property type="evidence" value="ECO:0007669"/>
    <property type="project" value="UniProtKB-EC"/>
</dbReference>
<dbReference type="InterPro" id="IPR036618">
    <property type="entry name" value="PtsI_HPr-bd_sf"/>
</dbReference>
<keyword evidence="14" id="KW-0418">Kinase</keyword>
<keyword evidence="11" id="KW-0808">Transferase</keyword>
<dbReference type="Pfam" id="PF05524">
    <property type="entry name" value="PEP-utilisers_N"/>
    <property type="match status" value="1"/>
</dbReference>
<evidence type="ECO:0000256" key="7">
    <source>
        <dbReference type="ARBA" id="ARBA00016544"/>
    </source>
</evidence>
<dbReference type="InterPro" id="IPR000121">
    <property type="entry name" value="PEP_util_C"/>
</dbReference>
<evidence type="ECO:0000256" key="3">
    <source>
        <dbReference type="ARBA" id="ARBA00002728"/>
    </source>
</evidence>
<comment type="cofactor">
    <cofactor evidence="2">
        <name>Mg(2+)</name>
        <dbReference type="ChEBI" id="CHEBI:18420"/>
    </cofactor>
</comment>
<keyword evidence="9" id="KW-0963">Cytoplasm</keyword>
<evidence type="ECO:0000256" key="12">
    <source>
        <dbReference type="ARBA" id="ARBA00022683"/>
    </source>
</evidence>
<dbReference type="PIRSF" id="PIRSF000732">
    <property type="entry name" value="PTS_enzyme_I"/>
    <property type="match status" value="1"/>
</dbReference>
<keyword evidence="8" id="KW-0813">Transport</keyword>
<evidence type="ECO:0000259" key="18">
    <source>
        <dbReference type="Pfam" id="PF02896"/>
    </source>
</evidence>
<dbReference type="PROSITE" id="PS00370">
    <property type="entry name" value="PEP_ENZYMES_PHOS_SITE"/>
    <property type="match status" value="1"/>
</dbReference>
<dbReference type="SUPFAM" id="SSF47831">
    <property type="entry name" value="Enzyme I of the PEP:sugar phosphotransferase system HPr-binding (sub)domain"/>
    <property type="match status" value="1"/>
</dbReference>
<dbReference type="GO" id="GO:0009401">
    <property type="term" value="P:phosphoenolpyruvate-dependent sugar phosphotransferase system"/>
    <property type="evidence" value="ECO:0007669"/>
    <property type="project" value="UniProtKB-KW"/>
</dbReference>
<dbReference type="InterPro" id="IPR015813">
    <property type="entry name" value="Pyrv/PenolPyrv_kinase-like_dom"/>
</dbReference>
<dbReference type="InterPro" id="IPR050499">
    <property type="entry name" value="PEP-utilizing_PTS_enzyme"/>
</dbReference>
<evidence type="ECO:0000259" key="17">
    <source>
        <dbReference type="Pfam" id="PF00391"/>
    </source>
</evidence>
<dbReference type="NCBIfam" id="TIGR01417">
    <property type="entry name" value="PTS_I_fam"/>
    <property type="match status" value="1"/>
</dbReference>
<dbReference type="InterPro" id="IPR024692">
    <property type="entry name" value="PTS_EI"/>
</dbReference>
<evidence type="ECO:0000256" key="16">
    <source>
        <dbReference type="ARBA" id="ARBA00033235"/>
    </source>
</evidence>
<dbReference type="Gene3D" id="1.10.274.10">
    <property type="entry name" value="PtsI, HPr-binding domain"/>
    <property type="match status" value="1"/>
</dbReference>
<dbReference type="Gene3D" id="3.50.30.10">
    <property type="entry name" value="Phosphohistidine domain"/>
    <property type="match status" value="1"/>
</dbReference>
<evidence type="ECO:0000259" key="19">
    <source>
        <dbReference type="Pfam" id="PF05524"/>
    </source>
</evidence>
<comment type="subcellular location">
    <subcellularLocation>
        <location evidence="4">Cytoplasm</location>
    </subcellularLocation>
</comment>
<dbReference type="InterPro" id="IPR036637">
    <property type="entry name" value="Phosphohistidine_dom_sf"/>
</dbReference>
<evidence type="ECO:0000256" key="9">
    <source>
        <dbReference type="ARBA" id="ARBA00022490"/>
    </source>
</evidence>
<protein>
    <recommendedName>
        <fullName evidence="7">Phosphoenolpyruvate-protein phosphotransferase</fullName>
        <ecNumber evidence="6">2.7.3.9</ecNumber>
    </recommendedName>
    <alternativeName>
        <fullName evidence="16">Phosphotransferase system, enzyme I</fullName>
    </alternativeName>
</protein>
<evidence type="ECO:0000256" key="14">
    <source>
        <dbReference type="ARBA" id="ARBA00022777"/>
    </source>
</evidence>
<dbReference type="EC" id="2.7.3.9" evidence="6"/>
<organism evidence="20">
    <name type="scientific">freshwater metagenome</name>
    <dbReference type="NCBI Taxonomy" id="449393"/>
    <lineage>
        <taxon>unclassified sequences</taxon>
        <taxon>metagenomes</taxon>
        <taxon>ecological metagenomes</taxon>
    </lineage>
</organism>
<gene>
    <name evidence="20" type="ORF">UFOPK2254_00463</name>
</gene>
<dbReference type="InterPro" id="IPR008731">
    <property type="entry name" value="PTS_EIN"/>
</dbReference>
<evidence type="ECO:0000256" key="2">
    <source>
        <dbReference type="ARBA" id="ARBA00001946"/>
    </source>
</evidence>
<accession>A0A6J6L887</accession>
<evidence type="ECO:0000256" key="15">
    <source>
        <dbReference type="ARBA" id="ARBA00022842"/>
    </source>
</evidence>
<name>A0A6J6L887_9ZZZZ</name>
<evidence type="ECO:0000256" key="13">
    <source>
        <dbReference type="ARBA" id="ARBA00022723"/>
    </source>
</evidence>
<comment type="catalytic activity">
    <reaction evidence="1">
        <text>L-histidyl-[protein] + phosphoenolpyruvate = N(pros)-phospho-L-histidyl-[protein] + pyruvate</text>
        <dbReference type="Rhea" id="RHEA:23880"/>
        <dbReference type="Rhea" id="RHEA-COMP:9745"/>
        <dbReference type="Rhea" id="RHEA-COMP:9746"/>
        <dbReference type="ChEBI" id="CHEBI:15361"/>
        <dbReference type="ChEBI" id="CHEBI:29979"/>
        <dbReference type="ChEBI" id="CHEBI:58702"/>
        <dbReference type="ChEBI" id="CHEBI:64837"/>
        <dbReference type="EC" id="2.7.3.9"/>
    </reaction>
</comment>
<dbReference type="InterPro" id="IPR018274">
    <property type="entry name" value="PEP_util_AS"/>
</dbReference>
<dbReference type="PANTHER" id="PTHR46244:SF3">
    <property type="entry name" value="PHOSPHOENOLPYRUVATE-PROTEIN PHOSPHOTRANSFERASE"/>
    <property type="match status" value="1"/>
</dbReference>
<dbReference type="EMBL" id="CAEZWO010000032">
    <property type="protein sequence ID" value="CAB4656485.1"/>
    <property type="molecule type" value="Genomic_DNA"/>
</dbReference>
<evidence type="ECO:0000256" key="8">
    <source>
        <dbReference type="ARBA" id="ARBA00022448"/>
    </source>
</evidence>
<feature type="domain" description="Phosphotransferase system enzyme I N-terminal" evidence="19">
    <location>
        <begin position="5"/>
        <end position="121"/>
    </location>
</feature>
<dbReference type="PRINTS" id="PR01736">
    <property type="entry name" value="PHPHTRNFRASE"/>
</dbReference>
<dbReference type="GO" id="GO:0046872">
    <property type="term" value="F:metal ion binding"/>
    <property type="evidence" value="ECO:0007669"/>
    <property type="project" value="UniProtKB-KW"/>
</dbReference>
<keyword evidence="15" id="KW-0460">Magnesium</keyword>
<dbReference type="AlphaFoldDB" id="A0A6J6L887"/>
<dbReference type="SUPFAM" id="SSF52009">
    <property type="entry name" value="Phosphohistidine domain"/>
    <property type="match status" value="1"/>
</dbReference>
<feature type="domain" description="PEP-utilising enzyme mobile" evidence="17">
    <location>
        <begin position="148"/>
        <end position="222"/>
    </location>
</feature>
<evidence type="ECO:0000256" key="4">
    <source>
        <dbReference type="ARBA" id="ARBA00004496"/>
    </source>
</evidence>
<reference evidence="20" key="1">
    <citation type="submission" date="2020-05" db="EMBL/GenBank/DDBJ databases">
        <authorList>
            <person name="Chiriac C."/>
            <person name="Salcher M."/>
            <person name="Ghai R."/>
            <person name="Kavagutti S V."/>
        </authorList>
    </citation>
    <scope>NUCLEOTIDE SEQUENCE</scope>
</reference>
<comment type="similarity">
    <text evidence="5">Belongs to the PEP-utilizing enzyme family.</text>
</comment>
<evidence type="ECO:0000256" key="10">
    <source>
        <dbReference type="ARBA" id="ARBA00022597"/>
    </source>
</evidence>
<keyword evidence="13" id="KW-0479">Metal-binding</keyword>
<keyword evidence="12" id="KW-0598">Phosphotransferase system</keyword>
<evidence type="ECO:0000256" key="1">
    <source>
        <dbReference type="ARBA" id="ARBA00000683"/>
    </source>
</evidence>
<keyword evidence="10" id="KW-0762">Sugar transport</keyword>
<sequence>MTTLQGISASTGAALGPFHIMAAALPKPSSMQSGSGAEFELDNLSRAIKAVSNELGERAERSEGLAQEILYATQEMTEDSALFSEAESLLAKGHTAAYSIWEAAEIFTRLLINAGGYLAERASDVANIRDRIICVLSGVEYPEIPLLNHGFVLIARDLSPADTTDLKPGQILAIVTEEGGPTSHTAIIARTLGIPAIVACTGVIEAARNDVSNSVGVDARAGVITFNPSQELALELAALTKAIENRRLHRPLHGADGYQTTDGFTVPIYANVGRFEDVNVAVESGADGIGLLRTELLYLDRKTPPSLSEQQELYTKMFTPFTSKKVVIRTLDAGADKPMAFINFSSEPNPALGVRGYRTVSNHEALLTTQLEAIAEAAKASGAEVWVMAPMITLPGEAQDFVDLAHGFGLKTAGVMVEVPSAVFLADEIAKASDFLSIGTNDLGQYLHAADRESAQLAHFNDPWQPALLRAVHQVANAGERSNCPVGVCGEAASDPALAAVLIGLGVTSLSCNVSTIQDVAQAITSLTFVEMRDAAIAALEASNAAEAKLLARKHLHKLASLGL</sequence>
<evidence type="ECO:0000313" key="20">
    <source>
        <dbReference type="EMBL" id="CAB4656485.1"/>
    </source>
</evidence>
<dbReference type="Pfam" id="PF00391">
    <property type="entry name" value="PEP-utilizers"/>
    <property type="match status" value="1"/>
</dbReference>
<evidence type="ECO:0000256" key="11">
    <source>
        <dbReference type="ARBA" id="ARBA00022679"/>
    </source>
</evidence>
<dbReference type="Pfam" id="PF02896">
    <property type="entry name" value="PEP-utilizers_C"/>
    <property type="match status" value="1"/>
</dbReference>
<evidence type="ECO:0000256" key="5">
    <source>
        <dbReference type="ARBA" id="ARBA00007837"/>
    </source>
</evidence>
<dbReference type="InterPro" id="IPR008279">
    <property type="entry name" value="PEP-util_enz_mobile_dom"/>
</dbReference>
<dbReference type="InterPro" id="IPR006318">
    <property type="entry name" value="PTS_EI-like"/>
</dbReference>
<dbReference type="InterPro" id="IPR040442">
    <property type="entry name" value="Pyrv_kinase-like_dom_sf"/>
</dbReference>
<comment type="function">
    <text evidence="3">General (non sugar-specific) component of the phosphoenolpyruvate-dependent sugar phosphotransferase system (sugar PTS). This major carbohydrate active-transport system catalyzes the phosphorylation of incoming sugar substrates concomitantly with their translocation across the cell membrane. Enzyme I transfers the phosphoryl group from phosphoenolpyruvate (PEP) to the phosphoryl carrier protein (HPr).</text>
</comment>
<dbReference type="Gene3D" id="3.20.20.60">
    <property type="entry name" value="Phosphoenolpyruvate-binding domains"/>
    <property type="match status" value="1"/>
</dbReference>
<dbReference type="GO" id="GO:0005737">
    <property type="term" value="C:cytoplasm"/>
    <property type="evidence" value="ECO:0007669"/>
    <property type="project" value="UniProtKB-SubCell"/>
</dbReference>
<dbReference type="GO" id="GO:0016301">
    <property type="term" value="F:kinase activity"/>
    <property type="evidence" value="ECO:0007669"/>
    <property type="project" value="UniProtKB-KW"/>
</dbReference>
<evidence type="ECO:0000256" key="6">
    <source>
        <dbReference type="ARBA" id="ARBA00012232"/>
    </source>
</evidence>
<proteinExistence type="inferred from homology"/>
<dbReference type="PANTHER" id="PTHR46244">
    <property type="entry name" value="PHOSPHOENOLPYRUVATE-PROTEIN PHOSPHOTRANSFERASE"/>
    <property type="match status" value="1"/>
</dbReference>
<feature type="domain" description="PEP-utilising enzyme C-terminal" evidence="18">
    <location>
        <begin position="259"/>
        <end position="526"/>
    </location>
</feature>
<dbReference type="SUPFAM" id="SSF51621">
    <property type="entry name" value="Phosphoenolpyruvate/pyruvate domain"/>
    <property type="match status" value="1"/>
</dbReference>